<keyword evidence="3" id="KW-0479">Metal-binding</keyword>
<feature type="compositionally biased region" description="Polar residues" evidence="8">
    <location>
        <begin position="72"/>
        <end position="89"/>
    </location>
</feature>
<dbReference type="PANTHER" id="PTHR46283">
    <property type="entry name" value="E3 UBIQUITIN-PROTEIN LIGASE MARCH5"/>
    <property type="match status" value="1"/>
</dbReference>
<reference evidence="10 11" key="1">
    <citation type="submission" date="2016-07" db="EMBL/GenBank/DDBJ databases">
        <title>Pervasive Adenine N6-methylation of Active Genes in Fungi.</title>
        <authorList>
            <consortium name="DOE Joint Genome Institute"/>
            <person name="Mondo S.J."/>
            <person name="Dannebaum R.O."/>
            <person name="Kuo R.C."/>
            <person name="Labutti K."/>
            <person name="Haridas S."/>
            <person name="Kuo A."/>
            <person name="Salamov A."/>
            <person name="Ahrendt S.R."/>
            <person name="Lipzen A."/>
            <person name="Sullivan W."/>
            <person name="Andreopoulos W.B."/>
            <person name="Clum A."/>
            <person name="Lindquist E."/>
            <person name="Daum C."/>
            <person name="Ramamoorthy G.K."/>
            <person name="Gryganskyi A."/>
            <person name="Culley D."/>
            <person name="Magnuson J.K."/>
            <person name="James T.Y."/>
            <person name="O'Malley M.A."/>
            <person name="Stajich J.E."/>
            <person name="Spatafora J.W."/>
            <person name="Visel A."/>
            <person name="Grigoriev I.V."/>
        </authorList>
    </citation>
    <scope>NUCLEOTIDE SEQUENCE [LARGE SCALE GENOMIC DNA]</scope>
    <source>
        <strain evidence="10 11">NRRL 1336</strain>
    </source>
</reference>
<dbReference type="InterPro" id="IPR011016">
    <property type="entry name" value="Znf_RING-CH"/>
</dbReference>
<evidence type="ECO:0000259" key="9">
    <source>
        <dbReference type="PROSITE" id="PS51292"/>
    </source>
</evidence>
<keyword evidence="7" id="KW-0472">Membrane</keyword>
<dbReference type="GO" id="GO:0008270">
    <property type="term" value="F:zinc ion binding"/>
    <property type="evidence" value="ECO:0007669"/>
    <property type="project" value="UniProtKB-KW"/>
</dbReference>
<dbReference type="SMART" id="SM00744">
    <property type="entry name" value="RINGv"/>
    <property type="match status" value="1"/>
</dbReference>
<comment type="subcellular location">
    <subcellularLocation>
        <location evidence="1">Membrane</location>
        <topology evidence="1">Multi-pass membrane protein</topology>
    </subcellularLocation>
</comment>
<accession>A0A1X2INP6</accession>
<evidence type="ECO:0000256" key="7">
    <source>
        <dbReference type="ARBA" id="ARBA00023136"/>
    </source>
</evidence>
<keyword evidence="11" id="KW-1185">Reference proteome</keyword>
<dbReference type="Pfam" id="PF12906">
    <property type="entry name" value="RINGv"/>
    <property type="match status" value="1"/>
</dbReference>
<dbReference type="PROSITE" id="PS51292">
    <property type="entry name" value="ZF_RING_CH"/>
    <property type="match status" value="1"/>
</dbReference>
<organism evidence="10 11">
    <name type="scientific">Absidia repens</name>
    <dbReference type="NCBI Taxonomy" id="90262"/>
    <lineage>
        <taxon>Eukaryota</taxon>
        <taxon>Fungi</taxon>
        <taxon>Fungi incertae sedis</taxon>
        <taxon>Mucoromycota</taxon>
        <taxon>Mucoromycotina</taxon>
        <taxon>Mucoromycetes</taxon>
        <taxon>Mucorales</taxon>
        <taxon>Cunninghamellaceae</taxon>
        <taxon>Absidia</taxon>
    </lineage>
</organism>
<dbReference type="Proteomes" id="UP000193560">
    <property type="component" value="Unassembled WGS sequence"/>
</dbReference>
<keyword evidence="6" id="KW-1133">Transmembrane helix</keyword>
<sequence length="540" mass="59474">MAHFRCPTSSIVGSTGRNPYTSGDTIQYNHSTPTHIHFDQDATDSTSQMGDTNNDYSSSGDEDSVSSSSSSTILASRTANRSATGTNASQKRRSSATVAASSAVTTSSHHQEPSSSRSAYQGTNSPRKTSVAKTEHSHETIDQEDHRCWICYGEDSDSEGKWVSPCPCSLVAHEKCLLDWINENQKGSPRKTVHCPQCASAYHLVEAPSWILSLLGVVDEATHTIAPYITSLGLGLSLLVVTTTYGAFSVLLLFGSQEGERILGSPSFWTWRTWVGLPSIPLALLSTRSRWADSTLPFAAFLFLRVSASSPSSSFTSFFLPSSSASSPALPATPASSTSPFSLPHIQLSWPPSPLATLGILPWARLFYNTVYYAAQSLIFRQLSLKTAHQQQQQQLQQQNQRRRQRSNSNRLVLVDDQTVNRISDDHNIDPTTTTMTAIEQQGPERSTELDILLGRGPSSVGMLFMGTLLWPVIGNLAGNCLGQVNWIREKLPEPFHRNILGGCLFVVIKDAGNLLYRYQKVRQYRSRRIQNYKEIKHNS</sequence>
<keyword evidence="5" id="KW-0862">Zinc</keyword>
<evidence type="ECO:0000256" key="3">
    <source>
        <dbReference type="ARBA" id="ARBA00022723"/>
    </source>
</evidence>
<dbReference type="OrthoDB" id="5817083at2759"/>
<feature type="compositionally biased region" description="Low complexity" evidence="8">
    <location>
        <begin position="55"/>
        <end position="71"/>
    </location>
</feature>
<evidence type="ECO:0000256" key="8">
    <source>
        <dbReference type="SAM" id="MobiDB-lite"/>
    </source>
</evidence>
<keyword evidence="2" id="KW-0812">Transmembrane</keyword>
<feature type="domain" description="RING-CH-type" evidence="9">
    <location>
        <begin position="140"/>
        <end position="205"/>
    </location>
</feature>
<dbReference type="InterPro" id="IPR013083">
    <property type="entry name" value="Znf_RING/FYVE/PHD"/>
</dbReference>
<dbReference type="EMBL" id="MCGE01000007">
    <property type="protein sequence ID" value="ORZ19625.1"/>
    <property type="molecule type" value="Genomic_DNA"/>
</dbReference>
<dbReference type="GO" id="GO:0016020">
    <property type="term" value="C:membrane"/>
    <property type="evidence" value="ECO:0007669"/>
    <property type="project" value="UniProtKB-SubCell"/>
</dbReference>
<proteinExistence type="predicted"/>
<feature type="compositionally biased region" description="Polar residues" evidence="8">
    <location>
        <begin position="43"/>
        <end position="54"/>
    </location>
</feature>
<evidence type="ECO:0000256" key="4">
    <source>
        <dbReference type="ARBA" id="ARBA00022771"/>
    </source>
</evidence>
<evidence type="ECO:0000256" key="1">
    <source>
        <dbReference type="ARBA" id="ARBA00004141"/>
    </source>
</evidence>
<evidence type="ECO:0000256" key="6">
    <source>
        <dbReference type="ARBA" id="ARBA00022989"/>
    </source>
</evidence>
<protein>
    <recommendedName>
        <fullName evidence="9">RING-CH-type domain-containing protein</fullName>
    </recommendedName>
</protein>
<feature type="compositionally biased region" description="Low complexity" evidence="8">
    <location>
        <begin position="95"/>
        <end position="118"/>
    </location>
</feature>
<evidence type="ECO:0000313" key="11">
    <source>
        <dbReference type="Proteomes" id="UP000193560"/>
    </source>
</evidence>
<evidence type="ECO:0000313" key="10">
    <source>
        <dbReference type="EMBL" id="ORZ19625.1"/>
    </source>
</evidence>
<gene>
    <name evidence="10" type="ORF">BCR42DRAFT_449342</name>
</gene>
<name>A0A1X2INP6_9FUNG</name>
<comment type="caution">
    <text evidence="10">The sequence shown here is derived from an EMBL/GenBank/DDBJ whole genome shotgun (WGS) entry which is preliminary data.</text>
</comment>
<dbReference type="Gene3D" id="3.30.40.10">
    <property type="entry name" value="Zinc/RING finger domain, C3HC4 (zinc finger)"/>
    <property type="match status" value="1"/>
</dbReference>
<feature type="compositionally biased region" description="Polar residues" evidence="8">
    <location>
        <begin position="7"/>
        <end position="34"/>
    </location>
</feature>
<dbReference type="SUPFAM" id="SSF57850">
    <property type="entry name" value="RING/U-box"/>
    <property type="match status" value="1"/>
</dbReference>
<keyword evidence="4" id="KW-0863">Zinc-finger</keyword>
<feature type="region of interest" description="Disordered" evidence="8">
    <location>
        <begin position="1"/>
        <end position="138"/>
    </location>
</feature>
<dbReference type="AlphaFoldDB" id="A0A1X2INP6"/>
<feature type="compositionally biased region" description="Polar residues" evidence="8">
    <location>
        <begin position="119"/>
        <end position="132"/>
    </location>
</feature>
<evidence type="ECO:0000256" key="5">
    <source>
        <dbReference type="ARBA" id="ARBA00022833"/>
    </source>
</evidence>
<evidence type="ECO:0000256" key="2">
    <source>
        <dbReference type="ARBA" id="ARBA00022692"/>
    </source>
</evidence>
<dbReference type="STRING" id="90262.A0A1X2INP6"/>